<organism evidence="1 2">
    <name type="scientific">Marinibactrum halimedae</name>
    <dbReference type="NCBI Taxonomy" id="1444977"/>
    <lineage>
        <taxon>Bacteria</taxon>
        <taxon>Pseudomonadati</taxon>
        <taxon>Pseudomonadota</taxon>
        <taxon>Gammaproteobacteria</taxon>
        <taxon>Cellvibrionales</taxon>
        <taxon>Cellvibrionaceae</taxon>
        <taxon>Marinibactrum</taxon>
    </lineage>
</organism>
<comment type="caution">
    <text evidence="1">The sequence shown here is derived from an EMBL/GenBank/DDBJ whole genome shotgun (WGS) entry which is preliminary data.</text>
</comment>
<evidence type="ECO:0000313" key="2">
    <source>
        <dbReference type="Proteomes" id="UP001156870"/>
    </source>
</evidence>
<sequence length="156" mass="17876">MCDRESLILDIEKAFKNVCLGEGIGVFEANAIDDFSSEEIKGSQREKDVRDNWKLIPDDVIDEHYHSLSFMDDDGFRFAIPSFMIFSLKYFDSSASAAIDATIFTLAKTRDWGFLSAEQKRVIASFLKYIVIEAENHVDTFQASLAYENIWAEYDE</sequence>
<dbReference type="Proteomes" id="UP001156870">
    <property type="component" value="Unassembled WGS sequence"/>
</dbReference>
<accession>A0AA37WMH4</accession>
<protein>
    <submittedName>
        <fullName evidence="1">Uncharacterized protein</fullName>
    </submittedName>
</protein>
<keyword evidence="2" id="KW-1185">Reference proteome</keyword>
<dbReference type="InterPro" id="IPR046560">
    <property type="entry name" value="DUF6714"/>
</dbReference>
<name>A0AA37WMH4_9GAMM</name>
<reference evidence="1 2" key="1">
    <citation type="journal article" date="2014" name="Int. J. Syst. Evol. Microbiol.">
        <title>Complete genome sequence of Corynebacterium casei LMG S-19264T (=DSM 44701T), isolated from a smear-ripened cheese.</title>
        <authorList>
            <consortium name="US DOE Joint Genome Institute (JGI-PGF)"/>
            <person name="Walter F."/>
            <person name="Albersmeier A."/>
            <person name="Kalinowski J."/>
            <person name="Ruckert C."/>
        </authorList>
    </citation>
    <scope>NUCLEOTIDE SEQUENCE [LARGE SCALE GENOMIC DNA]</scope>
    <source>
        <strain evidence="1 2">NBRC 110095</strain>
    </source>
</reference>
<dbReference type="Pfam" id="PF20461">
    <property type="entry name" value="DUF6714"/>
    <property type="match status" value="1"/>
</dbReference>
<proteinExistence type="predicted"/>
<dbReference type="RefSeq" id="WP_232595815.1">
    <property type="nucleotide sequence ID" value="NZ_BSPD01000070.1"/>
</dbReference>
<evidence type="ECO:0000313" key="1">
    <source>
        <dbReference type="EMBL" id="GLS27229.1"/>
    </source>
</evidence>
<dbReference type="EMBL" id="BSPD01000070">
    <property type="protein sequence ID" value="GLS27229.1"/>
    <property type="molecule type" value="Genomic_DNA"/>
</dbReference>
<gene>
    <name evidence="1" type="ORF">GCM10007877_29480</name>
</gene>
<dbReference type="AlphaFoldDB" id="A0AA37WMH4"/>